<feature type="transmembrane region" description="Helical" evidence="2">
    <location>
        <begin position="1115"/>
        <end position="1134"/>
    </location>
</feature>
<keyword evidence="2" id="KW-1133">Transmembrane helix</keyword>
<keyword evidence="2" id="KW-0812">Transmembrane</keyword>
<keyword evidence="2" id="KW-0472">Membrane</keyword>
<name>A0A164PNJ5_9AGAM</name>
<dbReference type="STRING" id="1314777.A0A164PNJ5"/>
<evidence type="ECO:0000256" key="2">
    <source>
        <dbReference type="SAM" id="Phobius"/>
    </source>
</evidence>
<evidence type="ECO:0000256" key="1">
    <source>
        <dbReference type="SAM" id="MobiDB-lite"/>
    </source>
</evidence>
<keyword evidence="5" id="KW-1185">Reference proteome</keyword>
<feature type="transmembrane region" description="Helical" evidence="2">
    <location>
        <begin position="142"/>
        <end position="166"/>
    </location>
</feature>
<dbReference type="Proteomes" id="UP000076722">
    <property type="component" value="Unassembled WGS sequence"/>
</dbReference>
<feature type="compositionally biased region" description="Low complexity" evidence="1">
    <location>
        <begin position="1850"/>
        <end position="1872"/>
    </location>
</feature>
<dbReference type="Pfam" id="PF20153">
    <property type="entry name" value="DUF6535"/>
    <property type="match status" value="2"/>
</dbReference>
<feature type="domain" description="DUF6535" evidence="3">
    <location>
        <begin position="74"/>
        <end position="229"/>
    </location>
</feature>
<feature type="transmembrane region" description="Helical" evidence="2">
    <location>
        <begin position="200"/>
        <end position="228"/>
    </location>
</feature>
<evidence type="ECO:0000313" key="5">
    <source>
        <dbReference type="Proteomes" id="UP000076722"/>
    </source>
</evidence>
<feature type="transmembrane region" description="Helical" evidence="2">
    <location>
        <begin position="1064"/>
        <end position="1084"/>
    </location>
</feature>
<feature type="domain" description="DUF6535" evidence="3">
    <location>
        <begin position="1044"/>
        <end position="1195"/>
    </location>
</feature>
<evidence type="ECO:0000259" key="3">
    <source>
        <dbReference type="Pfam" id="PF20153"/>
    </source>
</evidence>
<dbReference type="InterPro" id="IPR045338">
    <property type="entry name" value="DUF6535"/>
</dbReference>
<feature type="transmembrane region" description="Helical" evidence="2">
    <location>
        <begin position="100"/>
        <end position="122"/>
    </location>
</feature>
<sequence>MSLPANFEELLELIRAQNVLLTEQSKTLTEQKLEIVDQHRTIKRHTGMLETLEKDATKDDRAHGSRALDDEQTWGALDKESLMKIKVVVEGWRDLMQISLVFIALFLTVVTAFISPVIAIFTSPSTNDAQSSMAGNSLPPTSTQFIALFYYMTLIVSIFNSVLCVLGMQWSGRLIATPLGKTNLERALARERRKAIADGYLLPLMGVLFWTLLLAIGLFVVGFLIQLWELAFSFGVSSPILIFGGVFATGLSLVISGIIVVTTIHAALHDNSPFESPLSNIMRPILRWIAHTPPLRHGSAADRKAQRKESEVDANYKVSEIPENADLASFGEADSVAALVRWNPTDERDVAALKTYARLVLNTNDADLLERAVPSFEFSKWHEAGPSFRPVFDAIRDRFLATDTSFRVKETLDRQLIYFMKWRGWKSPYGSWWRDDLEANDFTRWCRDQCLQLVWKMDGSHRDYFPTFAFFSSLEEDNSSLRLNESESYERCIARILCSFDQDGESGDRKAIFDSAVSICTTLLRDETSSELSGILAHLDPSSFLRSLVQNPDVWWYQGDALVSFIVKGKEADIVDTMSDFLSNIRELTSVTDREDPLPVCQLLELLMSTLPPEYVLPMHFDLSSILSLVDVENQFWRYRSTLIYYLDRGGIQNLSSLFGASRLWEHCRDIIITLDLDSDMFPEALHFLQQYDACFIPLPTLNQEECDQLASNICSLYQDMQNGDGNRERLPKDYKRPILELLDLGEEQKNDVTLRILSSLGRQSFVDLLIWKSGLEWVHVEALISYITKGHEIEILRGLRMPGPSFSQTYRADCLLRDLLAHFVASLPLDFTVPDVFDIVYLFRMLTRHKRDRHNWRKHADALIFYLDHGAFDAMDDIMLYEAKTFFNLCTTDSRRMAEWGEDERTSDYARQRAELYQVKVQIREAARFGVPSPGPIEVPVPSRFLPRLLLPTSTLLGLYLPHLVSTNHGKPPGSRIHQPLDTMSSQTLADGVRELKETMKEIKSTLIDHGHKFDILTKDAIKDEQPYDQRPCNDESTCTALYEIAMAKTKEEVEQWIKRMDVSLVFIALFSAVLTAFIVPATQNLFPSSNNMSGNPGDTPPPLPSDSAQNVCVLFYLALIIAILNAVLSVLGRQWMSKLTSRPDGNSYQERLFRHRAREELAKRWLQYLVEGLHILLVSSIMLFMAGLLYQLRNLGKSFEKSAPRLLLIWQLGMALSSTILITVAAATMHALFYEASPFVGPFSKLVIRFAESGQASSALRPLIAGVITKARLALLRLERPLVQSLEAALRILSSLRRAATCDIRVAFLHVVANIPEYLRTLICLPLSLPLSLILRSRVKVEWDAPQKLIGIYIDLIAEASDSTLLERAVPSFSFADWSTDVTEDSKDRLRKACRRLMATDMSARVRQTISDRFYQFTKSTEHSSPTPIPEDILMFFANQSSLISDFPIRVSIASLRPNNGDLRPYSSRSLEQCLGGVLCSYDWRSPAYPNFGERKDIFSLAHDHCCDLLSQGKEVELMQILSTVDSLSLSRSFRHGHDECGVNIDWRLYHFFFRQRMLSAARAADNADLLPFASLPFEQAVANVLCSYNRSERPGNREEIFRMAEFYCHNGLLTPRKEETLMQIISIVDRVSILKSYFRCPHRFVILIVAFVAHHCDREDIQQLGEFIKAAEYSTVAPNPVSTALSSFPHDVSVNCDLSYFLRYLSAQRHYDSWRPATAAAVSWLEDYSISKVSDRRAVRRFLQCCIRLDLRDTWNQPCETEEMTRDRARSLLEELDDLHRGTEGMISNQVSRSNSQKDRALLSVPQASARFHPGHADDLPGHSRTRLLASDAHTRTTPLIVVTSESAAIRPPDSRSSAAASDSAFEASPRLEDAQTD</sequence>
<feature type="transmembrane region" description="Helical" evidence="2">
    <location>
        <begin position="1167"/>
        <end position="1191"/>
    </location>
</feature>
<feature type="transmembrane region" description="Helical" evidence="2">
    <location>
        <begin position="240"/>
        <end position="268"/>
    </location>
</feature>
<proteinExistence type="predicted"/>
<protein>
    <recommendedName>
        <fullName evidence="3">DUF6535 domain-containing protein</fullName>
    </recommendedName>
</protein>
<feature type="region of interest" description="Disordered" evidence="1">
    <location>
        <begin position="1847"/>
        <end position="1881"/>
    </location>
</feature>
<gene>
    <name evidence="4" type="ORF">SISNIDRAFT_489747</name>
</gene>
<reference evidence="4 5" key="1">
    <citation type="journal article" date="2016" name="Mol. Biol. Evol.">
        <title>Comparative Genomics of Early-Diverging Mushroom-Forming Fungi Provides Insights into the Origins of Lignocellulose Decay Capabilities.</title>
        <authorList>
            <person name="Nagy L.G."/>
            <person name="Riley R."/>
            <person name="Tritt A."/>
            <person name="Adam C."/>
            <person name="Daum C."/>
            <person name="Floudas D."/>
            <person name="Sun H."/>
            <person name="Yadav J.S."/>
            <person name="Pangilinan J."/>
            <person name="Larsson K.H."/>
            <person name="Matsuura K."/>
            <person name="Barry K."/>
            <person name="Labutti K."/>
            <person name="Kuo R."/>
            <person name="Ohm R.A."/>
            <person name="Bhattacharya S.S."/>
            <person name="Shirouzu T."/>
            <person name="Yoshinaga Y."/>
            <person name="Martin F.M."/>
            <person name="Grigoriev I.V."/>
            <person name="Hibbett D.S."/>
        </authorList>
    </citation>
    <scope>NUCLEOTIDE SEQUENCE [LARGE SCALE GENOMIC DNA]</scope>
    <source>
        <strain evidence="4 5">HHB9708</strain>
    </source>
</reference>
<accession>A0A164PNJ5</accession>
<organism evidence="4 5">
    <name type="scientific">Sistotremastrum niveocremeum HHB9708</name>
    <dbReference type="NCBI Taxonomy" id="1314777"/>
    <lineage>
        <taxon>Eukaryota</taxon>
        <taxon>Fungi</taxon>
        <taxon>Dikarya</taxon>
        <taxon>Basidiomycota</taxon>
        <taxon>Agaricomycotina</taxon>
        <taxon>Agaricomycetes</taxon>
        <taxon>Sistotremastrales</taxon>
        <taxon>Sistotremastraceae</taxon>
        <taxon>Sertulicium</taxon>
        <taxon>Sertulicium niveocremeum</taxon>
    </lineage>
</organism>
<evidence type="ECO:0000313" key="4">
    <source>
        <dbReference type="EMBL" id="KZS88900.1"/>
    </source>
</evidence>
<dbReference type="EMBL" id="KV419432">
    <property type="protein sequence ID" value="KZS88900.1"/>
    <property type="molecule type" value="Genomic_DNA"/>
</dbReference>